<evidence type="ECO:0000313" key="2">
    <source>
        <dbReference type="EMBL" id="MCH89213.1"/>
    </source>
</evidence>
<feature type="region of interest" description="Disordered" evidence="1">
    <location>
        <begin position="18"/>
        <end position="69"/>
    </location>
</feature>
<gene>
    <name evidence="2" type="ORF">A2U01_0010107</name>
</gene>
<dbReference type="Proteomes" id="UP000265520">
    <property type="component" value="Unassembled WGS sequence"/>
</dbReference>
<protein>
    <recommendedName>
        <fullName evidence="4">DUF4050 family protein</fullName>
    </recommendedName>
</protein>
<accession>A0A392MPQ1</accession>
<dbReference type="PANTHER" id="PTHR33373:SF22">
    <property type="entry name" value="DUF4050 FAMILY PROTEIN"/>
    <property type="match status" value="1"/>
</dbReference>
<organism evidence="2 3">
    <name type="scientific">Trifolium medium</name>
    <dbReference type="NCBI Taxonomy" id="97028"/>
    <lineage>
        <taxon>Eukaryota</taxon>
        <taxon>Viridiplantae</taxon>
        <taxon>Streptophyta</taxon>
        <taxon>Embryophyta</taxon>
        <taxon>Tracheophyta</taxon>
        <taxon>Spermatophyta</taxon>
        <taxon>Magnoliopsida</taxon>
        <taxon>eudicotyledons</taxon>
        <taxon>Gunneridae</taxon>
        <taxon>Pentapetalae</taxon>
        <taxon>rosids</taxon>
        <taxon>fabids</taxon>
        <taxon>Fabales</taxon>
        <taxon>Fabaceae</taxon>
        <taxon>Papilionoideae</taxon>
        <taxon>50 kb inversion clade</taxon>
        <taxon>NPAAA clade</taxon>
        <taxon>Hologalegina</taxon>
        <taxon>IRL clade</taxon>
        <taxon>Trifolieae</taxon>
        <taxon>Trifolium</taxon>
    </lineage>
</organism>
<dbReference type="EMBL" id="LXQA010015712">
    <property type="protein sequence ID" value="MCH89213.1"/>
    <property type="molecule type" value="Genomic_DNA"/>
</dbReference>
<feature type="compositionally biased region" description="Low complexity" evidence="1">
    <location>
        <begin position="53"/>
        <end position="65"/>
    </location>
</feature>
<evidence type="ECO:0000313" key="3">
    <source>
        <dbReference type="Proteomes" id="UP000265520"/>
    </source>
</evidence>
<keyword evidence="3" id="KW-1185">Reference proteome</keyword>
<dbReference type="PANTHER" id="PTHR33373">
    <property type="entry name" value="OS07G0479600 PROTEIN"/>
    <property type="match status" value="1"/>
</dbReference>
<comment type="caution">
    <text evidence="2">The sequence shown here is derived from an EMBL/GenBank/DDBJ whole genome shotgun (WGS) entry which is preliminary data.</text>
</comment>
<dbReference type="AlphaFoldDB" id="A0A392MPQ1"/>
<sequence>MDEGCKGKRIEGQAVTIDDGSSDFWSSSTFEKDHNEARSRRSVSLSGITMNPSSDHQSSSSNKTSPPEFANQGKLRIIWLIVWNQIRHQWSGNKRFESQTVVREPRISSNATYEDLLGNTKPFPQPIPLRV</sequence>
<name>A0A392MPQ1_9FABA</name>
<evidence type="ECO:0000256" key="1">
    <source>
        <dbReference type="SAM" id="MobiDB-lite"/>
    </source>
</evidence>
<feature type="compositionally biased region" description="Basic and acidic residues" evidence="1">
    <location>
        <begin position="30"/>
        <end position="39"/>
    </location>
</feature>
<reference evidence="2 3" key="1">
    <citation type="journal article" date="2018" name="Front. Plant Sci.">
        <title>Red Clover (Trifolium pratense) and Zigzag Clover (T. medium) - A Picture of Genomic Similarities and Differences.</title>
        <authorList>
            <person name="Dluhosova J."/>
            <person name="Istvanek J."/>
            <person name="Nedelnik J."/>
            <person name="Repkova J."/>
        </authorList>
    </citation>
    <scope>NUCLEOTIDE SEQUENCE [LARGE SCALE GENOMIC DNA]</scope>
    <source>
        <strain evidence="3">cv. 10/8</strain>
        <tissue evidence="2">Leaf</tissue>
    </source>
</reference>
<proteinExistence type="predicted"/>
<feature type="compositionally biased region" description="Polar residues" evidence="1">
    <location>
        <begin position="42"/>
        <end position="52"/>
    </location>
</feature>
<evidence type="ECO:0008006" key="4">
    <source>
        <dbReference type="Google" id="ProtNLM"/>
    </source>
</evidence>